<accession>A0A2V0PA11</accession>
<keyword evidence="3" id="KW-1185">Reference proteome</keyword>
<feature type="domain" description="AMP-dependent synthetase/ligase" evidence="1">
    <location>
        <begin position="41"/>
        <end position="284"/>
    </location>
</feature>
<dbReference type="GO" id="GO:0004467">
    <property type="term" value="F:long-chain fatty acid-CoA ligase activity"/>
    <property type="evidence" value="ECO:0007669"/>
    <property type="project" value="UniProtKB-ARBA"/>
</dbReference>
<dbReference type="OrthoDB" id="1700726at2759"/>
<dbReference type="InterPro" id="IPR000873">
    <property type="entry name" value="AMP-dep_synth/lig_dom"/>
</dbReference>
<name>A0A2V0PA11_9CHLO</name>
<dbReference type="STRING" id="307507.A0A2V0PA11"/>
<feature type="non-terminal residue" evidence="2">
    <location>
        <position position="285"/>
    </location>
</feature>
<gene>
    <name evidence="2" type="ORF">Rsub_09440</name>
</gene>
<dbReference type="GO" id="GO:0016020">
    <property type="term" value="C:membrane"/>
    <property type="evidence" value="ECO:0007669"/>
    <property type="project" value="TreeGrafter"/>
</dbReference>
<protein>
    <recommendedName>
        <fullName evidence="1">AMP-dependent synthetase/ligase domain-containing protein</fullName>
    </recommendedName>
</protein>
<dbReference type="SUPFAM" id="SSF56801">
    <property type="entry name" value="Acetyl-CoA synthetase-like"/>
    <property type="match status" value="1"/>
</dbReference>
<dbReference type="PANTHER" id="PTHR43272:SF3">
    <property type="entry name" value="LONG CHAIN ACYL-COA SYNTHETASE 4"/>
    <property type="match status" value="1"/>
</dbReference>
<dbReference type="Proteomes" id="UP000247498">
    <property type="component" value="Unassembled WGS sequence"/>
</dbReference>
<proteinExistence type="predicted"/>
<comment type="caution">
    <text evidence="2">The sequence shown here is derived from an EMBL/GenBank/DDBJ whole genome shotgun (WGS) entry which is preliminary data.</text>
</comment>
<dbReference type="Pfam" id="PF00501">
    <property type="entry name" value="AMP-binding"/>
    <property type="match status" value="1"/>
</dbReference>
<organism evidence="2 3">
    <name type="scientific">Raphidocelis subcapitata</name>
    <dbReference type="NCBI Taxonomy" id="307507"/>
    <lineage>
        <taxon>Eukaryota</taxon>
        <taxon>Viridiplantae</taxon>
        <taxon>Chlorophyta</taxon>
        <taxon>core chlorophytes</taxon>
        <taxon>Chlorophyceae</taxon>
        <taxon>CS clade</taxon>
        <taxon>Sphaeropleales</taxon>
        <taxon>Selenastraceae</taxon>
        <taxon>Raphidocelis</taxon>
    </lineage>
</organism>
<dbReference type="Gene3D" id="3.40.50.12780">
    <property type="entry name" value="N-terminal domain of ligase-like"/>
    <property type="match status" value="1"/>
</dbReference>
<dbReference type="PROSITE" id="PS00455">
    <property type="entry name" value="AMP_BINDING"/>
    <property type="match status" value="1"/>
</dbReference>
<dbReference type="InParanoid" id="A0A2V0PA11"/>
<dbReference type="GO" id="GO:0005783">
    <property type="term" value="C:endoplasmic reticulum"/>
    <property type="evidence" value="ECO:0007669"/>
    <property type="project" value="TreeGrafter"/>
</dbReference>
<dbReference type="AlphaFoldDB" id="A0A2V0PA11"/>
<evidence type="ECO:0000313" key="3">
    <source>
        <dbReference type="Proteomes" id="UP000247498"/>
    </source>
</evidence>
<dbReference type="EMBL" id="BDRX01000085">
    <property type="protein sequence ID" value="GBF96698.1"/>
    <property type="molecule type" value="Genomic_DNA"/>
</dbReference>
<evidence type="ECO:0000313" key="2">
    <source>
        <dbReference type="EMBL" id="GBF96698.1"/>
    </source>
</evidence>
<dbReference type="InterPro" id="IPR042099">
    <property type="entry name" value="ANL_N_sf"/>
</dbReference>
<sequence length="285" mass="29908">MAPPGIAEVAPATETHSAIYRCAASKDGFPELGVATLYEAFDRSCKQFSGLPALGHRPIGPDGAAGDFAWLTYGETGERVARLASALAGFGLAAKDRVAVYGANSPEWMMAMQACNRMSYECVPLYDSLGENAIEFILRHSEAAAVFVAGGKAGKLAAALGEIKAKEGEEGEALVKSVIYWGDAPDAALLEKLQGLGLEVLSWEAALEAGAAAPAEPVPPSADDYCTIMYTSGTTGDPKGVLLKHSAVVAAVANVTNYCQQWGQTFGPGDSMLSYLPLAHIFDRW</sequence>
<evidence type="ECO:0000259" key="1">
    <source>
        <dbReference type="Pfam" id="PF00501"/>
    </source>
</evidence>
<dbReference type="PANTHER" id="PTHR43272">
    <property type="entry name" value="LONG-CHAIN-FATTY-ACID--COA LIGASE"/>
    <property type="match status" value="1"/>
</dbReference>
<reference evidence="2 3" key="1">
    <citation type="journal article" date="2018" name="Sci. Rep.">
        <title>Raphidocelis subcapitata (=Pseudokirchneriella subcapitata) provides an insight into genome evolution and environmental adaptations in the Sphaeropleales.</title>
        <authorList>
            <person name="Suzuki S."/>
            <person name="Yamaguchi H."/>
            <person name="Nakajima N."/>
            <person name="Kawachi M."/>
        </authorList>
    </citation>
    <scope>NUCLEOTIDE SEQUENCE [LARGE SCALE GENOMIC DNA]</scope>
    <source>
        <strain evidence="2 3">NIES-35</strain>
    </source>
</reference>
<dbReference type="InterPro" id="IPR020845">
    <property type="entry name" value="AMP-binding_CS"/>
</dbReference>